<dbReference type="EMBL" id="CAJPDS010000005">
    <property type="protein sequence ID" value="CAF9907454.1"/>
    <property type="molecule type" value="Genomic_DNA"/>
</dbReference>
<gene>
    <name evidence="3" type="ORF">HETSPECPRED_007132</name>
</gene>
<evidence type="ECO:0000313" key="4">
    <source>
        <dbReference type="Proteomes" id="UP000664521"/>
    </source>
</evidence>
<name>A0A8H3ELK6_9LECA</name>
<organism evidence="3 4">
    <name type="scientific">Heterodermia speciosa</name>
    <dbReference type="NCBI Taxonomy" id="116794"/>
    <lineage>
        <taxon>Eukaryota</taxon>
        <taxon>Fungi</taxon>
        <taxon>Dikarya</taxon>
        <taxon>Ascomycota</taxon>
        <taxon>Pezizomycotina</taxon>
        <taxon>Lecanoromycetes</taxon>
        <taxon>OSLEUM clade</taxon>
        <taxon>Lecanoromycetidae</taxon>
        <taxon>Caliciales</taxon>
        <taxon>Physciaceae</taxon>
        <taxon>Heterodermia</taxon>
    </lineage>
</organism>
<feature type="compositionally biased region" description="Polar residues" evidence="1">
    <location>
        <begin position="50"/>
        <end position="64"/>
    </location>
</feature>
<feature type="region of interest" description="Disordered" evidence="1">
    <location>
        <begin position="26"/>
        <end position="131"/>
    </location>
</feature>
<comment type="caution">
    <text evidence="3">The sequence shown here is derived from an EMBL/GenBank/DDBJ whole genome shotgun (WGS) entry which is preliminary data.</text>
</comment>
<evidence type="ECO:0000313" key="3">
    <source>
        <dbReference type="EMBL" id="CAF9907454.1"/>
    </source>
</evidence>
<reference evidence="3" key="1">
    <citation type="submission" date="2021-03" db="EMBL/GenBank/DDBJ databases">
        <authorList>
            <person name="Tagirdzhanova G."/>
        </authorList>
    </citation>
    <scope>NUCLEOTIDE SEQUENCE</scope>
</reference>
<sequence length="302" mass="33324">MPQRTTRGSTSAPSVASDISTAVDGFRKMDLGSSSRKQNTISAIKEEGWTTVQHSKPANASTKGVTPRMGSKNAPSNTIALSPPKELGPRPGPPSAAATSRVSAYNSGNWRDQPRPAYGPGQPNARGNGSLRSKFEVFPSTFYRPGIIITSPLHEQDYNEANSTVTADNRSITPSEFGNIHTKYRKMIVVACYSKHYVAVPLYTHNGRGLINKADGEYISIQDHRDISMNFHALSRHGSLLTGHLQEGIKKYDPLTTVHFTYPSSKHYDCKVVYEGCLKPRSTDLLVRLFNETARKFQRQNK</sequence>
<dbReference type="InterPro" id="IPR046497">
    <property type="entry name" value="DUF6590"/>
</dbReference>
<keyword evidence="4" id="KW-1185">Reference proteome</keyword>
<evidence type="ECO:0000259" key="2">
    <source>
        <dbReference type="Pfam" id="PF20233"/>
    </source>
</evidence>
<feature type="compositionally biased region" description="Polar residues" evidence="1">
    <location>
        <begin position="97"/>
        <end position="110"/>
    </location>
</feature>
<feature type="domain" description="DUF6590" evidence="2">
    <location>
        <begin position="140"/>
        <end position="287"/>
    </location>
</feature>
<evidence type="ECO:0000256" key="1">
    <source>
        <dbReference type="SAM" id="MobiDB-lite"/>
    </source>
</evidence>
<dbReference type="Proteomes" id="UP000664521">
    <property type="component" value="Unassembled WGS sequence"/>
</dbReference>
<protein>
    <recommendedName>
        <fullName evidence="2">DUF6590 domain-containing protein</fullName>
    </recommendedName>
</protein>
<dbReference type="AlphaFoldDB" id="A0A8H3ELK6"/>
<proteinExistence type="predicted"/>
<dbReference type="Pfam" id="PF20233">
    <property type="entry name" value="DUF6590"/>
    <property type="match status" value="1"/>
</dbReference>
<accession>A0A8H3ELK6</accession>
<feature type="compositionally biased region" description="Polar residues" evidence="1">
    <location>
        <begin position="32"/>
        <end position="42"/>
    </location>
</feature>
<dbReference type="OrthoDB" id="3438983at2759"/>